<dbReference type="NCBIfam" id="NF003843">
    <property type="entry name" value="PRK05422.1"/>
    <property type="match status" value="1"/>
</dbReference>
<dbReference type="Pfam" id="PF01668">
    <property type="entry name" value="SmpB"/>
    <property type="match status" value="1"/>
</dbReference>
<comment type="function">
    <text evidence="3">Required for rescue of stalled ribosomes mediated by trans-translation. Binds to transfer-messenger RNA (tmRNA), required for stable association of tmRNA with ribosomes. tmRNA and SmpB together mimic tRNA shape, replacing the anticodon stem-loop with SmpB. tmRNA is encoded by the ssrA gene; the 2 termini fold to resemble tRNA(Ala) and it encodes a 'tag peptide', a short internal open reading frame. During trans-translation Ala-aminoacylated tmRNA acts like a tRNA, entering the A-site of stalled ribosomes, displacing the stalled mRNA. The ribosome then switches to translate the ORF on the tmRNA; the nascent peptide is terminated with the 'tag peptide' encoded by the tmRNA and targeted for degradation. The ribosome is freed to recommence translation, which seems to be the essential function of trans-translation.</text>
</comment>
<dbReference type="CDD" id="cd09294">
    <property type="entry name" value="SmpB"/>
    <property type="match status" value="1"/>
</dbReference>
<dbReference type="AlphaFoldDB" id="A0A446CTJ4"/>
<gene>
    <name evidence="3 5" type="primary">smpB</name>
    <name evidence="5" type="ORF">AGI3411_04980</name>
</gene>
<dbReference type="PANTHER" id="PTHR30308:SF2">
    <property type="entry name" value="SSRA-BINDING PROTEIN"/>
    <property type="match status" value="1"/>
</dbReference>
<keyword evidence="2 3" id="KW-0694">RNA-binding</keyword>
<dbReference type="GO" id="GO:0070929">
    <property type="term" value="P:trans-translation"/>
    <property type="evidence" value="ECO:0007669"/>
    <property type="project" value="UniProtKB-UniRule"/>
</dbReference>
<evidence type="ECO:0000313" key="5">
    <source>
        <dbReference type="EMBL" id="SSW71152.1"/>
    </source>
</evidence>
<proteinExistence type="inferred from homology"/>
<dbReference type="InterPro" id="IPR023620">
    <property type="entry name" value="SmpB"/>
</dbReference>
<protein>
    <recommendedName>
        <fullName evidence="3">SsrA-binding protein</fullName>
    </recommendedName>
    <alternativeName>
        <fullName evidence="3">Small protein B</fullName>
    </alternativeName>
</protein>
<evidence type="ECO:0000256" key="2">
    <source>
        <dbReference type="ARBA" id="ARBA00022884"/>
    </source>
</evidence>
<reference evidence="5 6" key="1">
    <citation type="submission" date="2018-07" db="EMBL/GenBank/DDBJ databases">
        <authorList>
            <person name="Peeters C."/>
        </authorList>
    </citation>
    <scope>NUCLEOTIDE SEQUENCE [LARGE SCALE GENOMIC DNA]</scope>
    <source>
        <strain evidence="5 6">LMG 3411</strain>
    </source>
</reference>
<evidence type="ECO:0000256" key="3">
    <source>
        <dbReference type="HAMAP-Rule" id="MF_00023"/>
    </source>
</evidence>
<evidence type="ECO:0000256" key="4">
    <source>
        <dbReference type="SAM" id="MobiDB-lite"/>
    </source>
</evidence>
<dbReference type="InterPro" id="IPR000037">
    <property type="entry name" value="SsrA-bd_prot"/>
</dbReference>
<dbReference type="HAMAP" id="MF_00023">
    <property type="entry name" value="SmpB"/>
    <property type="match status" value="1"/>
</dbReference>
<dbReference type="Proteomes" id="UP000289184">
    <property type="component" value="Unassembled WGS sequence"/>
</dbReference>
<evidence type="ECO:0000313" key="6">
    <source>
        <dbReference type="Proteomes" id="UP000289184"/>
    </source>
</evidence>
<keyword evidence="6" id="KW-1185">Reference proteome</keyword>
<dbReference type="PROSITE" id="PS01317">
    <property type="entry name" value="SSRP"/>
    <property type="match status" value="1"/>
</dbReference>
<feature type="region of interest" description="Disordered" evidence="4">
    <location>
        <begin position="1"/>
        <end position="23"/>
    </location>
</feature>
<name>A0A446CTJ4_9BURK</name>
<sequence length="186" mass="21580">MQAATQHELRSPSQNQPAAGSDDTYKTGFMSIIDNRKATHDYFIEDRYEAGLVLQGWEVKAIRDGRVQLKESYVIVRDGELYLLGMHVSPLPTASTHIHPDAMRTRKLLLKAEEISKLIGKVEQRGYTLVPLNLHYKNGRIKLDFALGRGKKLYDKRDTSREKDWQREKERMMKHDTRAPRRSKDD</sequence>
<comment type="subcellular location">
    <subcellularLocation>
        <location evidence="3">Cytoplasm</location>
    </subcellularLocation>
    <text evidence="3">The tmRNA-SmpB complex associates with stalled 70S ribosomes.</text>
</comment>
<organism evidence="5 6">
    <name type="scientific">Achromobacter agilis</name>
    <dbReference type="NCBI Taxonomy" id="1353888"/>
    <lineage>
        <taxon>Bacteria</taxon>
        <taxon>Pseudomonadati</taxon>
        <taxon>Pseudomonadota</taxon>
        <taxon>Betaproteobacteria</taxon>
        <taxon>Burkholderiales</taxon>
        <taxon>Alcaligenaceae</taxon>
        <taxon>Achromobacter</taxon>
    </lineage>
</organism>
<keyword evidence="1 3" id="KW-0963">Cytoplasm</keyword>
<dbReference type="EMBL" id="UFQB01000027">
    <property type="protein sequence ID" value="SSW71152.1"/>
    <property type="molecule type" value="Genomic_DNA"/>
</dbReference>
<dbReference type="GO" id="GO:0005829">
    <property type="term" value="C:cytosol"/>
    <property type="evidence" value="ECO:0007669"/>
    <property type="project" value="TreeGrafter"/>
</dbReference>
<evidence type="ECO:0000256" key="1">
    <source>
        <dbReference type="ARBA" id="ARBA00022490"/>
    </source>
</evidence>
<feature type="region of interest" description="Disordered" evidence="4">
    <location>
        <begin position="155"/>
        <end position="186"/>
    </location>
</feature>
<comment type="similarity">
    <text evidence="3">Belongs to the SmpB family.</text>
</comment>
<dbReference type="GO" id="GO:0003723">
    <property type="term" value="F:RNA binding"/>
    <property type="evidence" value="ECO:0007669"/>
    <property type="project" value="UniProtKB-UniRule"/>
</dbReference>
<dbReference type="PANTHER" id="PTHR30308">
    <property type="entry name" value="TMRNA-BINDING COMPONENT OF TRANS-TRANSLATION TAGGING COMPLEX"/>
    <property type="match status" value="1"/>
</dbReference>
<dbReference type="GO" id="GO:0070930">
    <property type="term" value="P:trans-translation-dependent protein tagging"/>
    <property type="evidence" value="ECO:0007669"/>
    <property type="project" value="TreeGrafter"/>
</dbReference>
<dbReference type="SUPFAM" id="SSF74982">
    <property type="entry name" value="Small protein B (SmpB)"/>
    <property type="match status" value="1"/>
</dbReference>
<dbReference type="Gene3D" id="2.40.280.10">
    <property type="match status" value="1"/>
</dbReference>
<dbReference type="InterPro" id="IPR020081">
    <property type="entry name" value="SsrA-bd_prot_CS"/>
</dbReference>
<accession>A0A446CTJ4</accession>
<dbReference type="NCBIfam" id="TIGR00086">
    <property type="entry name" value="smpB"/>
    <property type="match status" value="1"/>
</dbReference>